<feature type="region of interest" description="Disordered" evidence="1">
    <location>
        <begin position="1"/>
        <end position="199"/>
    </location>
</feature>
<feature type="region of interest" description="Disordered" evidence="1">
    <location>
        <begin position="262"/>
        <end position="327"/>
    </location>
</feature>
<dbReference type="EC" id="3.1.-.-" evidence="2"/>
<evidence type="ECO:0000256" key="1">
    <source>
        <dbReference type="SAM" id="MobiDB-lite"/>
    </source>
</evidence>
<feature type="non-terminal residue" evidence="2">
    <location>
        <position position="327"/>
    </location>
</feature>
<sequence length="327" mass="33596">DGTGDAEPGWTHPHGRRRRGRSGGAVSEELAPGPAAVGGPRGGRTSAHPQRRGRVLRDPVGGARAGDGAVRVRRAQHAGPGAEPAVPRGRGAAPAGAGSRHRPADHHHHRVVGGADRAGPGRARPRPLDGHDGDGRAHRRTDRRLPRDRDPELPAAHAPRPADGARRGAAAGRGDRSHGGRRPDDRRVAGLGPRGCGGRRLACAGSADVRDAGGALPVRPGPQGAAVAVDELGGRGRDTPVGGHVRGAVRVRAEPRHLRDDVRLAGGGGHQHVLALADRPARRAGRGGQRRVGAADRARLHGRSRPAAGAARRGGRRQHAGPPASAL</sequence>
<dbReference type="EMBL" id="CADCUM010000003">
    <property type="protein sequence ID" value="CAA9366526.1"/>
    <property type="molecule type" value="Genomic_DNA"/>
</dbReference>
<name>A0A6J4MTH1_9ACTN</name>
<accession>A0A6J4MTH1</accession>
<feature type="compositionally biased region" description="Low complexity" evidence="1">
    <location>
        <begin position="154"/>
        <end position="172"/>
    </location>
</feature>
<reference evidence="2" key="1">
    <citation type="submission" date="2020-02" db="EMBL/GenBank/DDBJ databases">
        <authorList>
            <person name="Meier V. D."/>
        </authorList>
    </citation>
    <scope>NUCLEOTIDE SEQUENCE</scope>
    <source>
        <strain evidence="2">AVDCRST_MAG32</strain>
    </source>
</reference>
<feature type="compositionally biased region" description="Basic residues" evidence="1">
    <location>
        <begin position="99"/>
        <end position="111"/>
    </location>
</feature>
<dbReference type="AlphaFoldDB" id="A0A6J4MTH1"/>
<keyword evidence="2" id="KW-0378">Hydrolase</keyword>
<protein>
    <submittedName>
        <fullName evidence="2">Ribonuclease BN</fullName>
        <ecNumber evidence="2">3.1.-.-</ecNumber>
    </submittedName>
</protein>
<dbReference type="GO" id="GO:0016787">
    <property type="term" value="F:hydrolase activity"/>
    <property type="evidence" value="ECO:0007669"/>
    <property type="project" value="UniProtKB-KW"/>
</dbReference>
<evidence type="ECO:0000313" key="2">
    <source>
        <dbReference type="EMBL" id="CAA9366526.1"/>
    </source>
</evidence>
<gene>
    <name evidence="2" type="ORF">AVDCRST_MAG32-101</name>
</gene>
<feature type="compositionally biased region" description="Basic and acidic residues" evidence="1">
    <location>
        <begin position="126"/>
        <end position="136"/>
    </location>
</feature>
<feature type="compositionally biased region" description="Basic and acidic residues" evidence="1">
    <location>
        <begin position="173"/>
        <end position="188"/>
    </location>
</feature>
<organism evidence="2">
    <name type="scientific">uncultured Nocardioides sp</name>
    <dbReference type="NCBI Taxonomy" id="198441"/>
    <lineage>
        <taxon>Bacteria</taxon>
        <taxon>Bacillati</taxon>
        <taxon>Actinomycetota</taxon>
        <taxon>Actinomycetes</taxon>
        <taxon>Propionibacteriales</taxon>
        <taxon>Nocardioidaceae</taxon>
        <taxon>Nocardioides</taxon>
        <taxon>environmental samples</taxon>
    </lineage>
</organism>
<feature type="compositionally biased region" description="Low complexity" evidence="1">
    <location>
        <begin position="78"/>
        <end position="98"/>
    </location>
</feature>
<feature type="compositionally biased region" description="Low complexity" evidence="1">
    <location>
        <begin position="112"/>
        <end position="122"/>
    </location>
</feature>
<feature type="non-terminal residue" evidence="2">
    <location>
        <position position="1"/>
    </location>
</feature>
<feature type="compositionally biased region" description="Low complexity" evidence="1">
    <location>
        <begin position="60"/>
        <end position="69"/>
    </location>
</feature>
<feature type="compositionally biased region" description="Basic and acidic residues" evidence="1">
    <location>
        <begin position="143"/>
        <end position="152"/>
    </location>
</feature>
<proteinExistence type="predicted"/>